<protein>
    <submittedName>
        <fullName evidence="7">N-alpha-acetyl diaminobutyric acid deacetylase DoeB</fullName>
    </submittedName>
</protein>
<reference evidence="7 8" key="1">
    <citation type="submission" date="2016-04" db="EMBL/GenBank/DDBJ databases">
        <title>Complete Genome Sequence of Halotalea alkalilenta IHB B 13600.</title>
        <authorList>
            <person name="Swarnkar M.K."/>
            <person name="Sharma A."/>
            <person name="Kaushal K."/>
            <person name="Soni R."/>
            <person name="Rana S."/>
            <person name="Singh A.K."/>
            <person name="Gulati A."/>
        </authorList>
    </citation>
    <scope>NUCLEOTIDE SEQUENCE [LARGE SCALE GENOMIC DNA]</scope>
    <source>
        <strain evidence="7 8">IHB B 13600</strain>
    </source>
</reference>
<keyword evidence="2" id="KW-0479">Metal-binding</keyword>
<feature type="region of interest" description="Disordered" evidence="5">
    <location>
        <begin position="103"/>
        <end position="127"/>
    </location>
</feature>
<dbReference type="InterPro" id="IPR014336">
    <property type="entry name" value="DoeB"/>
</dbReference>
<evidence type="ECO:0000259" key="6">
    <source>
        <dbReference type="Pfam" id="PF24827"/>
    </source>
</evidence>
<keyword evidence="8" id="KW-1185">Reference proteome</keyword>
<evidence type="ECO:0000313" key="7">
    <source>
        <dbReference type="EMBL" id="ANF59533.1"/>
    </source>
</evidence>
<evidence type="ECO:0000256" key="5">
    <source>
        <dbReference type="SAM" id="MobiDB-lite"/>
    </source>
</evidence>
<dbReference type="GO" id="GO:0016788">
    <property type="term" value="F:hydrolase activity, acting on ester bonds"/>
    <property type="evidence" value="ECO:0007669"/>
    <property type="project" value="InterPro"/>
</dbReference>
<proteinExistence type="predicted"/>
<dbReference type="NCBIfam" id="TIGR02994">
    <property type="entry name" value="ectoine_eutE"/>
    <property type="match status" value="1"/>
</dbReference>
<dbReference type="PANTHER" id="PTHR37326">
    <property type="entry name" value="BLL3975 PROTEIN"/>
    <property type="match status" value="1"/>
</dbReference>
<evidence type="ECO:0000256" key="1">
    <source>
        <dbReference type="ARBA" id="ARBA00001947"/>
    </source>
</evidence>
<dbReference type="Gene3D" id="3.40.630.10">
    <property type="entry name" value="Zn peptidases"/>
    <property type="match status" value="1"/>
</dbReference>
<dbReference type="GO" id="GO:0046872">
    <property type="term" value="F:metal ion binding"/>
    <property type="evidence" value="ECO:0007669"/>
    <property type="project" value="UniProtKB-KW"/>
</dbReference>
<evidence type="ECO:0000256" key="3">
    <source>
        <dbReference type="ARBA" id="ARBA00022801"/>
    </source>
</evidence>
<organism evidence="7 8">
    <name type="scientific">Halotalea alkalilenta</name>
    <dbReference type="NCBI Taxonomy" id="376489"/>
    <lineage>
        <taxon>Bacteria</taxon>
        <taxon>Pseudomonadati</taxon>
        <taxon>Pseudomonadota</taxon>
        <taxon>Gammaproteobacteria</taxon>
        <taxon>Oceanospirillales</taxon>
        <taxon>Halomonadaceae</taxon>
        <taxon>Halotalea</taxon>
    </lineage>
</organism>
<dbReference type="CDD" id="cd06252">
    <property type="entry name" value="M14_ASTE_ASPA-like"/>
    <property type="match status" value="1"/>
</dbReference>
<evidence type="ECO:0000256" key="4">
    <source>
        <dbReference type="ARBA" id="ARBA00022833"/>
    </source>
</evidence>
<gene>
    <name evidence="7" type="ORF">A5892_06420</name>
</gene>
<dbReference type="EMBL" id="CP015243">
    <property type="protein sequence ID" value="ANF59533.1"/>
    <property type="molecule type" value="Genomic_DNA"/>
</dbReference>
<evidence type="ECO:0000256" key="2">
    <source>
        <dbReference type="ARBA" id="ARBA00022723"/>
    </source>
</evidence>
<keyword evidence="3" id="KW-0378">Hydrolase</keyword>
<dbReference type="KEGG" id="haa:A5892_06420"/>
<dbReference type="SUPFAM" id="SSF53187">
    <property type="entry name" value="Zn-dependent exopeptidases"/>
    <property type="match status" value="1"/>
</dbReference>
<accession>A0A172YJY3</accession>
<dbReference type="InterPro" id="IPR043795">
    <property type="entry name" value="N-alpha-Ac-DABA-like"/>
</dbReference>
<keyword evidence="4" id="KW-0862">Zinc</keyword>
<dbReference type="InterPro" id="IPR055438">
    <property type="entry name" value="AstE_AspA_cat"/>
</dbReference>
<name>A0A172YJY3_9GAMM</name>
<dbReference type="PIRSF" id="PIRSF039012">
    <property type="entry name" value="ASP"/>
    <property type="match status" value="1"/>
</dbReference>
<dbReference type="GO" id="GO:0016811">
    <property type="term" value="F:hydrolase activity, acting on carbon-nitrogen (but not peptide) bonds, in linear amides"/>
    <property type="evidence" value="ECO:0007669"/>
    <property type="project" value="InterPro"/>
</dbReference>
<feature type="domain" description="Succinylglutamate desuccinylase/Aspartoacylase catalytic" evidence="6">
    <location>
        <begin position="55"/>
        <end position="241"/>
    </location>
</feature>
<dbReference type="Proteomes" id="UP000077875">
    <property type="component" value="Chromosome"/>
</dbReference>
<dbReference type="STRING" id="376489.A5892_06420"/>
<dbReference type="PANTHER" id="PTHR37326:SF1">
    <property type="entry name" value="BLL3975 PROTEIN"/>
    <property type="match status" value="1"/>
</dbReference>
<dbReference type="InterPro" id="IPR053138">
    <property type="entry name" value="N-alpha-Ac-DABA_deacetylase"/>
</dbReference>
<evidence type="ECO:0000313" key="8">
    <source>
        <dbReference type="Proteomes" id="UP000077875"/>
    </source>
</evidence>
<comment type="cofactor">
    <cofactor evidence="1">
        <name>Zn(2+)</name>
        <dbReference type="ChEBI" id="CHEBI:29105"/>
    </cofactor>
</comment>
<dbReference type="Pfam" id="PF24827">
    <property type="entry name" value="AstE_AspA_cat"/>
    <property type="match status" value="1"/>
</dbReference>
<sequence>MNDQGDGMRASPISASVDFDADGVQHGFLNLPISVDESAWGAVMVPITVVKNGEGPTALLTGGNHGDEYEGILALTKLAQRLDAAQVRGRVIIAPMMNTPAVSVGRRTSPLDRGNMNRSFPGDPSGGPTAQIADYFNRVLVPMCDYALDLHSGGRTLDIIPFAAAHRLDDHGQEARCLAGALSFGAPYVVMMHELDAVSLYDTAVERQGKTFVTTELGGGGTATPASLELTERGVRNFLIHSGNLEGEYRHPGRQTYLEMPDASCYVQSEHSGILELTCALGGEVRKGELVARVYDPSRTGAEPACYHAGRDGVVLARRFPALTAMGDTIVVIAERVDRLERG</sequence>
<dbReference type="AlphaFoldDB" id="A0A172YJY3"/>